<accession>A0A1X2I2X4</accession>
<protein>
    <submittedName>
        <fullName evidence="1">Uncharacterized protein</fullName>
    </submittedName>
</protein>
<dbReference type="Proteomes" id="UP000193560">
    <property type="component" value="Unassembled WGS sequence"/>
</dbReference>
<comment type="caution">
    <text evidence="1">The sequence shown here is derived from an EMBL/GenBank/DDBJ whole genome shotgun (WGS) entry which is preliminary data.</text>
</comment>
<name>A0A1X2I2X4_9FUNG</name>
<reference evidence="1 2" key="1">
    <citation type="submission" date="2016-07" db="EMBL/GenBank/DDBJ databases">
        <title>Pervasive Adenine N6-methylation of Active Genes in Fungi.</title>
        <authorList>
            <consortium name="DOE Joint Genome Institute"/>
            <person name="Mondo S.J."/>
            <person name="Dannebaum R.O."/>
            <person name="Kuo R.C."/>
            <person name="Labutti K."/>
            <person name="Haridas S."/>
            <person name="Kuo A."/>
            <person name="Salamov A."/>
            <person name="Ahrendt S.R."/>
            <person name="Lipzen A."/>
            <person name="Sullivan W."/>
            <person name="Andreopoulos W.B."/>
            <person name="Clum A."/>
            <person name="Lindquist E."/>
            <person name="Daum C."/>
            <person name="Ramamoorthy G.K."/>
            <person name="Gryganskyi A."/>
            <person name="Culley D."/>
            <person name="Magnuson J.K."/>
            <person name="James T.Y."/>
            <person name="O'Malley M.A."/>
            <person name="Stajich J.E."/>
            <person name="Spatafora J.W."/>
            <person name="Visel A."/>
            <person name="Grigoriev I.V."/>
        </authorList>
    </citation>
    <scope>NUCLEOTIDE SEQUENCE [LARGE SCALE GENOMIC DNA]</scope>
    <source>
        <strain evidence="1 2">NRRL 1336</strain>
    </source>
</reference>
<evidence type="ECO:0000313" key="1">
    <source>
        <dbReference type="EMBL" id="ORZ08219.1"/>
    </source>
</evidence>
<evidence type="ECO:0000313" key="2">
    <source>
        <dbReference type="Proteomes" id="UP000193560"/>
    </source>
</evidence>
<proteinExistence type="predicted"/>
<organism evidence="1 2">
    <name type="scientific">Absidia repens</name>
    <dbReference type="NCBI Taxonomy" id="90262"/>
    <lineage>
        <taxon>Eukaryota</taxon>
        <taxon>Fungi</taxon>
        <taxon>Fungi incertae sedis</taxon>
        <taxon>Mucoromycota</taxon>
        <taxon>Mucoromycotina</taxon>
        <taxon>Mucoromycetes</taxon>
        <taxon>Mucorales</taxon>
        <taxon>Cunninghamellaceae</taxon>
        <taxon>Absidia</taxon>
    </lineage>
</organism>
<gene>
    <name evidence="1" type="ORF">BCR42DRAFT_425474</name>
</gene>
<dbReference type="EMBL" id="MCGE01000032">
    <property type="protein sequence ID" value="ORZ08219.1"/>
    <property type="molecule type" value="Genomic_DNA"/>
</dbReference>
<keyword evidence="2" id="KW-1185">Reference proteome</keyword>
<sequence>MERILISLTLASNGYIIQIFFSHEPSNCRSNVHKLLFFMSSQSSFNLPVRTRRTSPSPSPLVLFLLPS</sequence>
<dbReference type="AlphaFoldDB" id="A0A1X2I2X4"/>